<dbReference type="PANTHER" id="PTHR28258:SF1">
    <property type="entry name" value="VACUOLAR SEGREGATION PROTEIN 7"/>
    <property type="match status" value="1"/>
</dbReference>
<feature type="compositionally biased region" description="Polar residues" evidence="1">
    <location>
        <begin position="406"/>
        <end position="434"/>
    </location>
</feature>
<keyword evidence="2" id="KW-0472">Membrane</keyword>
<feature type="compositionally biased region" description="Gly residues" evidence="1">
    <location>
        <begin position="21"/>
        <end position="31"/>
    </location>
</feature>
<dbReference type="Pfam" id="PF12751">
    <property type="entry name" value="Vac7"/>
    <property type="match status" value="2"/>
</dbReference>
<dbReference type="PANTHER" id="PTHR28258">
    <property type="entry name" value="VACUOLAR SEGREGATION PROTEIN 7"/>
    <property type="match status" value="1"/>
</dbReference>
<feature type="compositionally biased region" description="Low complexity" evidence="1">
    <location>
        <begin position="256"/>
        <end position="267"/>
    </location>
</feature>
<dbReference type="Proteomes" id="UP001274830">
    <property type="component" value="Unassembled WGS sequence"/>
</dbReference>
<organism evidence="3 4">
    <name type="scientific">Recurvomyces mirabilis</name>
    <dbReference type="NCBI Taxonomy" id="574656"/>
    <lineage>
        <taxon>Eukaryota</taxon>
        <taxon>Fungi</taxon>
        <taxon>Dikarya</taxon>
        <taxon>Ascomycota</taxon>
        <taxon>Pezizomycotina</taxon>
        <taxon>Dothideomycetes</taxon>
        <taxon>Dothideomycetidae</taxon>
        <taxon>Mycosphaerellales</taxon>
        <taxon>Teratosphaeriaceae</taxon>
        <taxon>Recurvomyces</taxon>
    </lineage>
</organism>
<feature type="compositionally biased region" description="Polar residues" evidence="1">
    <location>
        <begin position="131"/>
        <end position="143"/>
    </location>
</feature>
<sequence>MSGNNPGFQSLSGQMETTEPVGGGQKSGSGGVAPTEGATVTGDNSGSKRSEVGQKQTSASSTPTTATAPPLRKQRSSNLQPTSASPSAGSSPHTSRNTSPQRKDSRPAPLTTPISTQPSAAAIQRALSAANVPQLQSTGSVTEAVSRLPRTAKSVGPGSGETTPQWPVSPRLKSPPPSAVSSRRGSAAPQKKAETAAPSISVQGPASQTATPPPRANSEESRKSEQQLQTPAKVPSRGPSGKSTLETVQENSSDSIAEPPAAIQAAADLKPLTKIAEEGPSSAKKDGPESEKHTQHGESGSESAGSKIDRQRGRRQSLTQAQKTGSRPSNPSKSSFTPLQSAKARQAEGKQNMTVETETVQSIPQSGLNAGDRAGSGRVDPSGSIRLKPSMETIRPKKERKRPSQKARSINQGTGTSSTLRSPLLSYRTSYESCGSTAVPSSSHSSGGEKSPDVTRKQSLAGPWQRAFSFSKASDIQTRSDKHLRKASSKADIFEQRVASAVEQENTSDSDETFVYESNPPEPQPRPRHHSRTPSVTSAHSTADQQRGGVRSFGEMMDEQRRVNGKRSMKFSNNPYNDLDSPDSRNGTVRSHHARHFGKFGRGGSQASMYDPDSPFTQASKLRTGHLNMRQSRPNSPRSPQSLQQRDLGQQRPSALFNGHKAEHSFDFDGEGADDERTPLVGTVRATRNRGHARNLSDSVRSIDEYYSIRSQRSWCGRLGGCVIGICVFLAVILSAVAFLIMSNRPLYEVQIRKIQNVLASEQEIMLDLLVEAINPNALSITVADMDLNVFAKSKYVGSNSDYLTSSVSRPTTARRKRPSRSSEDVQGSPAKAGNPNPWQDLTGHWHAPSSSSSSNGGGVDHGTDPDPDFEKDAQTMLLGRIFHFDQALAFEGSPIKRHQHFSVGELRLQRPGNKTEVGGTERWENVLKHPFELIVRGVLKYQLPVSMRVLGVSVTGSVVVHPEDGVDEGGAMRLEPIKHEDGWEWVDLGEGEDDEPLMMEIEA</sequence>
<dbReference type="EMBL" id="JAUTXT010000035">
    <property type="protein sequence ID" value="KAK3672195.1"/>
    <property type="molecule type" value="Genomic_DNA"/>
</dbReference>
<feature type="compositionally biased region" description="Polar residues" evidence="1">
    <location>
        <begin position="316"/>
        <end position="340"/>
    </location>
</feature>
<feature type="compositionally biased region" description="Polar residues" evidence="1">
    <location>
        <begin position="241"/>
        <end position="255"/>
    </location>
</feature>
<evidence type="ECO:0000256" key="2">
    <source>
        <dbReference type="SAM" id="Phobius"/>
    </source>
</evidence>
<feature type="compositionally biased region" description="Basic and acidic residues" evidence="1">
    <location>
        <begin position="862"/>
        <end position="872"/>
    </location>
</feature>
<dbReference type="GO" id="GO:0070772">
    <property type="term" value="C:PAS complex"/>
    <property type="evidence" value="ECO:0007669"/>
    <property type="project" value="TreeGrafter"/>
</dbReference>
<feature type="compositionally biased region" description="Low complexity" evidence="1">
    <location>
        <begin position="630"/>
        <end position="646"/>
    </location>
</feature>
<feature type="compositionally biased region" description="Low complexity" evidence="1">
    <location>
        <begin position="435"/>
        <end position="449"/>
    </location>
</feature>
<feature type="compositionally biased region" description="Basic residues" evidence="1">
    <location>
        <begin position="590"/>
        <end position="599"/>
    </location>
</feature>
<feature type="compositionally biased region" description="Low complexity" evidence="1">
    <location>
        <begin position="81"/>
        <end position="95"/>
    </location>
</feature>
<dbReference type="AlphaFoldDB" id="A0AAE0WHW8"/>
<dbReference type="GeneID" id="89965668"/>
<comment type="caution">
    <text evidence="3">The sequence shown here is derived from an EMBL/GenBank/DDBJ whole genome shotgun (WGS) entry which is preliminary data.</text>
</comment>
<feature type="compositionally biased region" description="Polar residues" evidence="1">
    <location>
        <begin position="1"/>
        <end position="17"/>
    </location>
</feature>
<feature type="transmembrane region" description="Helical" evidence="2">
    <location>
        <begin position="718"/>
        <end position="741"/>
    </location>
</feature>
<feature type="compositionally biased region" description="Low complexity" evidence="1">
    <location>
        <begin position="120"/>
        <end position="130"/>
    </location>
</feature>
<dbReference type="GO" id="GO:0000011">
    <property type="term" value="P:vacuole inheritance"/>
    <property type="evidence" value="ECO:0007669"/>
    <property type="project" value="TreeGrafter"/>
</dbReference>
<dbReference type="GO" id="GO:1903778">
    <property type="term" value="P:protein localization to vacuolar membrane"/>
    <property type="evidence" value="ECO:0007669"/>
    <property type="project" value="TreeGrafter"/>
</dbReference>
<gene>
    <name evidence="3" type="primary">VAC7</name>
    <name evidence="3" type="ORF">LTR78_007948</name>
</gene>
<evidence type="ECO:0000313" key="3">
    <source>
        <dbReference type="EMBL" id="KAK3672195.1"/>
    </source>
</evidence>
<protein>
    <submittedName>
        <fullName evidence="3">Vacuolar inheritance and morphology protein</fullName>
    </submittedName>
</protein>
<proteinExistence type="predicted"/>
<dbReference type="GO" id="GO:0000329">
    <property type="term" value="C:fungal-type vacuole membrane"/>
    <property type="evidence" value="ECO:0007669"/>
    <property type="project" value="TreeGrafter"/>
</dbReference>
<feature type="compositionally biased region" description="Polar residues" evidence="1">
    <location>
        <begin position="349"/>
        <end position="368"/>
    </location>
</feature>
<reference evidence="3" key="1">
    <citation type="submission" date="2023-07" db="EMBL/GenBank/DDBJ databases">
        <title>Black Yeasts Isolated from many extreme environments.</title>
        <authorList>
            <person name="Coleine C."/>
            <person name="Stajich J.E."/>
            <person name="Selbmann L."/>
        </authorList>
    </citation>
    <scope>NUCLEOTIDE SEQUENCE</scope>
    <source>
        <strain evidence="3">CCFEE 5485</strain>
    </source>
</reference>
<evidence type="ECO:0000256" key="1">
    <source>
        <dbReference type="SAM" id="MobiDB-lite"/>
    </source>
</evidence>
<keyword evidence="4" id="KW-1185">Reference proteome</keyword>
<feature type="compositionally biased region" description="Low complexity" evidence="1">
    <location>
        <begin position="57"/>
        <end position="70"/>
    </location>
</feature>
<dbReference type="InterPro" id="IPR024260">
    <property type="entry name" value="Vac7"/>
</dbReference>
<accession>A0AAE0WHW8</accession>
<dbReference type="RefSeq" id="XP_064691379.1">
    <property type="nucleotide sequence ID" value="XM_064841119.1"/>
</dbReference>
<feature type="region of interest" description="Disordered" evidence="1">
    <location>
        <begin position="802"/>
        <end position="872"/>
    </location>
</feature>
<feature type="compositionally biased region" description="Polar residues" evidence="1">
    <location>
        <begin position="198"/>
        <end position="210"/>
    </location>
</feature>
<dbReference type="GO" id="GO:0010513">
    <property type="term" value="P:positive regulation of phosphatidylinositol biosynthetic process"/>
    <property type="evidence" value="ECO:0007669"/>
    <property type="project" value="TreeGrafter"/>
</dbReference>
<feature type="compositionally biased region" description="Polar residues" evidence="1">
    <location>
        <begin position="533"/>
        <end position="545"/>
    </location>
</feature>
<keyword evidence="2" id="KW-0812">Transmembrane</keyword>
<feature type="compositionally biased region" description="Polar residues" evidence="1">
    <location>
        <begin position="802"/>
        <end position="812"/>
    </location>
</feature>
<feature type="compositionally biased region" description="Basic and acidic residues" evidence="1">
    <location>
        <begin position="283"/>
        <end position="296"/>
    </location>
</feature>
<keyword evidence="2" id="KW-1133">Transmembrane helix</keyword>
<name>A0AAE0WHW8_9PEZI</name>
<feature type="region of interest" description="Disordered" evidence="1">
    <location>
        <begin position="1"/>
        <end position="650"/>
    </location>
</feature>
<evidence type="ECO:0000313" key="4">
    <source>
        <dbReference type="Proteomes" id="UP001274830"/>
    </source>
</evidence>